<keyword evidence="1" id="KW-0732">Signal</keyword>
<protein>
    <submittedName>
        <fullName evidence="2">Copper resistance protein B</fullName>
    </submittedName>
</protein>
<reference evidence="2" key="1">
    <citation type="submission" date="2022-03" db="EMBL/GenBank/DDBJ databases">
        <title>Identification of a novel bacterium isolated from mangrove sediments.</title>
        <authorList>
            <person name="Pan X."/>
        </authorList>
    </citation>
    <scope>NUCLEOTIDE SEQUENCE</scope>
    <source>
        <strain evidence="2">B2580</strain>
    </source>
</reference>
<feature type="chain" id="PRO_5047292837" evidence="1">
    <location>
        <begin position="29"/>
        <end position="246"/>
    </location>
</feature>
<dbReference type="PROSITE" id="PS51257">
    <property type="entry name" value="PROKAR_LIPOPROTEIN"/>
    <property type="match status" value="1"/>
</dbReference>
<evidence type="ECO:0000313" key="2">
    <source>
        <dbReference type="EMBL" id="MCJ2180925.1"/>
    </source>
</evidence>
<gene>
    <name evidence="2" type="ORF">MTR64_20330</name>
</gene>
<feature type="signal peptide" evidence="1">
    <location>
        <begin position="1"/>
        <end position="28"/>
    </location>
</feature>
<proteinExistence type="predicted"/>
<sequence>MHQDLPRKPAFTLALVLSCLAAALPVAAAAQDDDAGATSASFGQIEMMEVHLSEGTNHVFLDNTFYAGDASDGAMLKIEGGSDVGPTLDQMTAQVLYAHTFGNGVQVMMGARRDFRSGPELNHAVLAFSGSPASWLSLEHFLFLSEKGDVSGAAQAVGSFPLSEQLTLEPRVAVSWTPSAIPSEEAGAGLGELDTSVRLRRSLGPVFNLYVGVIHERLTGGTRRIAKAQGDSGQATHAIIGFGANF</sequence>
<dbReference type="EMBL" id="JALHLE010000047">
    <property type="protein sequence ID" value="MCJ2180925.1"/>
    <property type="molecule type" value="Genomic_DNA"/>
</dbReference>
<keyword evidence="3" id="KW-1185">Reference proteome</keyword>
<dbReference type="Proteomes" id="UP001162880">
    <property type="component" value="Unassembled WGS sequence"/>
</dbReference>
<evidence type="ECO:0000313" key="3">
    <source>
        <dbReference type="Proteomes" id="UP001162880"/>
    </source>
</evidence>
<dbReference type="Pfam" id="PF05275">
    <property type="entry name" value="CopB"/>
    <property type="match status" value="1"/>
</dbReference>
<organism evidence="2 3">
    <name type="scientific">Novosphingobium album</name>
    <name type="common">ex Hu et al. 2023</name>
    <dbReference type="NCBI Taxonomy" id="2930093"/>
    <lineage>
        <taxon>Bacteria</taxon>
        <taxon>Pseudomonadati</taxon>
        <taxon>Pseudomonadota</taxon>
        <taxon>Alphaproteobacteria</taxon>
        <taxon>Sphingomonadales</taxon>
        <taxon>Sphingomonadaceae</taxon>
        <taxon>Novosphingobium</taxon>
    </lineage>
</organism>
<accession>A0ABT0B782</accession>
<name>A0ABT0B782_9SPHN</name>
<evidence type="ECO:0000256" key="1">
    <source>
        <dbReference type="SAM" id="SignalP"/>
    </source>
</evidence>
<dbReference type="InterPro" id="IPR007939">
    <property type="entry name" value="Cu-R_B_prcur"/>
</dbReference>
<comment type="caution">
    <text evidence="2">The sequence shown here is derived from an EMBL/GenBank/DDBJ whole genome shotgun (WGS) entry which is preliminary data.</text>
</comment>
<dbReference type="RefSeq" id="WP_243996373.1">
    <property type="nucleotide sequence ID" value="NZ_JALHLE010000047.1"/>
</dbReference>